<dbReference type="GO" id="GO:0042800">
    <property type="term" value="F:histone H3K4 methyltransferase activity"/>
    <property type="evidence" value="ECO:0007669"/>
    <property type="project" value="TreeGrafter"/>
</dbReference>
<keyword evidence="4" id="KW-0805">Transcription regulation</keyword>
<dbReference type="InParanoid" id="A0A2P6NBE0"/>
<evidence type="ECO:0000313" key="11">
    <source>
        <dbReference type="EMBL" id="PRP81272.1"/>
    </source>
</evidence>
<dbReference type="OrthoDB" id="20103at2759"/>
<protein>
    <submittedName>
        <fullName evidence="11">Uncharacterized protein</fullName>
    </submittedName>
</protein>
<evidence type="ECO:0000256" key="4">
    <source>
        <dbReference type="ARBA" id="ARBA00023015"/>
    </source>
</evidence>
<evidence type="ECO:0000259" key="9">
    <source>
        <dbReference type="PROSITE" id="PS50016"/>
    </source>
</evidence>
<dbReference type="Gene3D" id="1.10.30.10">
    <property type="entry name" value="High mobility group box domain"/>
    <property type="match status" value="1"/>
</dbReference>
<evidence type="ECO:0000256" key="2">
    <source>
        <dbReference type="ARBA" id="ARBA00022771"/>
    </source>
</evidence>
<dbReference type="EMBL" id="MDYQ01000128">
    <property type="protein sequence ID" value="PRP81272.1"/>
    <property type="molecule type" value="Genomic_DNA"/>
</dbReference>
<dbReference type="GO" id="GO:0008270">
    <property type="term" value="F:zinc ion binding"/>
    <property type="evidence" value="ECO:0007669"/>
    <property type="project" value="UniProtKB-KW"/>
</dbReference>
<reference evidence="11 12" key="1">
    <citation type="journal article" date="2018" name="Genome Biol. Evol.">
        <title>Multiple Roots of Fruiting Body Formation in Amoebozoa.</title>
        <authorList>
            <person name="Hillmann F."/>
            <person name="Forbes G."/>
            <person name="Novohradska S."/>
            <person name="Ferling I."/>
            <person name="Riege K."/>
            <person name="Groth M."/>
            <person name="Westermann M."/>
            <person name="Marz M."/>
            <person name="Spaller T."/>
            <person name="Winckler T."/>
            <person name="Schaap P."/>
            <person name="Glockner G."/>
        </authorList>
    </citation>
    <scope>NUCLEOTIDE SEQUENCE [LARGE SCALE GENOMIC DNA]</scope>
    <source>
        <strain evidence="11 12">Jena</strain>
    </source>
</reference>
<keyword evidence="12" id="KW-1185">Reference proteome</keyword>
<evidence type="ECO:0000256" key="3">
    <source>
        <dbReference type="ARBA" id="ARBA00022833"/>
    </source>
</evidence>
<evidence type="ECO:0000256" key="7">
    <source>
        <dbReference type="PROSITE-ProRule" id="PRU00267"/>
    </source>
</evidence>
<keyword evidence="5" id="KW-0804">Transcription</keyword>
<keyword evidence="7" id="KW-0539">Nucleus</keyword>
<evidence type="ECO:0000256" key="6">
    <source>
        <dbReference type="PROSITE-ProRule" id="PRU00146"/>
    </source>
</evidence>
<dbReference type="Proteomes" id="UP000241769">
    <property type="component" value="Unassembled WGS sequence"/>
</dbReference>
<dbReference type="SMART" id="SM00249">
    <property type="entry name" value="PHD"/>
    <property type="match status" value="3"/>
</dbReference>
<dbReference type="STRING" id="1890364.A0A2P6NBE0"/>
<name>A0A2P6NBE0_9EUKA</name>
<evidence type="ECO:0000259" key="10">
    <source>
        <dbReference type="PROSITE" id="PS50118"/>
    </source>
</evidence>
<keyword evidence="2 6" id="KW-0863">Zinc-finger</keyword>
<dbReference type="Gene3D" id="3.30.40.10">
    <property type="entry name" value="Zinc/RING finger domain, C3HC4 (zinc finger)"/>
    <property type="match status" value="2"/>
</dbReference>
<dbReference type="InterPro" id="IPR001965">
    <property type="entry name" value="Znf_PHD"/>
</dbReference>
<accession>A0A2P6NBE0</accession>
<dbReference type="SUPFAM" id="SSF57903">
    <property type="entry name" value="FYVE/PHD zinc finger"/>
    <property type="match status" value="2"/>
</dbReference>
<proteinExistence type="predicted"/>
<evidence type="ECO:0000256" key="1">
    <source>
        <dbReference type="ARBA" id="ARBA00022723"/>
    </source>
</evidence>
<evidence type="ECO:0000256" key="5">
    <source>
        <dbReference type="ARBA" id="ARBA00023163"/>
    </source>
</evidence>
<dbReference type="GO" id="GO:0003677">
    <property type="term" value="F:DNA binding"/>
    <property type="evidence" value="ECO:0007669"/>
    <property type="project" value="UniProtKB-UniRule"/>
</dbReference>
<dbReference type="PROSITE" id="PS50016">
    <property type="entry name" value="ZF_PHD_2"/>
    <property type="match status" value="2"/>
</dbReference>
<dbReference type="InterPro" id="IPR013083">
    <property type="entry name" value="Znf_RING/FYVE/PHD"/>
</dbReference>
<keyword evidence="7" id="KW-0238">DNA-binding</keyword>
<feature type="domain" description="HMG box" evidence="10">
    <location>
        <begin position="149"/>
        <end position="214"/>
    </location>
</feature>
<dbReference type="InterPro" id="IPR019787">
    <property type="entry name" value="Znf_PHD-finger"/>
</dbReference>
<dbReference type="GO" id="GO:0035097">
    <property type="term" value="C:histone methyltransferase complex"/>
    <property type="evidence" value="ECO:0007669"/>
    <property type="project" value="TreeGrafter"/>
</dbReference>
<comment type="caution">
    <text evidence="11">The sequence shown here is derived from an EMBL/GenBank/DDBJ whole genome shotgun (WGS) entry which is preliminary data.</text>
</comment>
<dbReference type="SMART" id="SM00398">
    <property type="entry name" value="HMG"/>
    <property type="match status" value="1"/>
</dbReference>
<feature type="DNA-binding region" description="HMG box" evidence="7">
    <location>
        <begin position="149"/>
        <end position="214"/>
    </location>
</feature>
<dbReference type="InterPro" id="IPR036910">
    <property type="entry name" value="HMG_box_dom_sf"/>
</dbReference>
<gene>
    <name evidence="11" type="ORF">PROFUN_04507</name>
</gene>
<feature type="region of interest" description="Disordered" evidence="8">
    <location>
        <begin position="186"/>
        <end position="214"/>
    </location>
</feature>
<dbReference type="AlphaFoldDB" id="A0A2P6NBE0"/>
<feature type="domain" description="PHD-type" evidence="9">
    <location>
        <begin position="436"/>
        <end position="494"/>
    </location>
</feature>
<sequence length="515" mass="59581">MATEKRRPGRKKKEQILLEESAHFVNIGVDSVSSPASIQELPITEGDVKYEIIRTYDEITPKERDVRRNVLVKNVSTFNTQMLKRRVERGPFYLDAHTKTTQVISSWMVDVVYSEDFRQKQRQVQEEQIRRNIERQMELHDVSMNIPKPKKPSTPFSKFLKKYRRQELTPLPPSEMQKNATAAWKELPEEKKRKYNQKAEHSREKRGAHQAEYEEAVHTTKKAFIDRITNSILNGTNVDFDRLDYNLPGPATKMSYEISPQHAEEKRRKKELIRILKREKCSACHHCVHQPPRLLSDDDVVIIEEIQITPPAPHLKCCACQKLFHWQCVMTQEQFEAIPDKNQWRCRDCQPCMRCFAAISDPAHIPVVCESCGLQAHGKCLQFPLEKPPKDRWLCPNCVRCTSCGTRRPDKPGVDKVKWCKNYTLCHECHLNQKHGQFCPICSKTYDDSETAPMVCCDGCDKWIHAACDGISETQYNEMVNSTAHYYCPSCREKATTTGKRKASGGEKKGSKKKK</sequence>
<dbReference type="PANTHER" id="PTHR45838:SF4">
    <property type="entry name" value="HISTONE-LYSINE N-METHYLTRANSFERASE TRITHORAX"/>
    <property type="match status" value="1"/>
</dbReference>
<evidence type="ECO:0000313" key="12">
    <source>
        <dbReference type="Proteomes" id="UP000241769"/>
    </source>
</evidence>
<dbReference type="PROSITE" id="PS50118">
    <property type="entry name" value="HMG_BOX_2"/>
    <property type="match status" value="1"/>
</dbReference>
<dbReference type="InterPro" id="IPR011011">
    <property type="entry name" value="Znf_FYVE_PHD"/>
</dbReference>
<keyword evidence="3" id="KW-0862">Zinc</keyword>
<dbReference type="Pfam" id="PF00628">
    <property type="entry name" value="PHD"/>
    <property type="match status" value="2"/>
</dbReference>
<dbReference type="InterPro" id="IPR009071">
    <property type="entry name" value="HMG_box_dom"/>
</dbReference>
<keyword evidence="1" id="KW-0479">Metal-binding</keyword>
<feature type="region of interest" description="Disordered" evidence="8">
    <location>
        <begin position="494"/>
        <end position="515"/>
    </location>
</feature>
<dbReference type="GO" id="GO:0045893">
    <property type="term" value="P:positive regulation of DNA-templated transcription"/>
    <property type="evidence" value="ECO:0007669"/>
    <property type="project" value="TreeGrafter"/>
</dbReference>
<dbReference type="SUPFAM" id="SSF47095">
    <property type="entry name" value="HMG-box"/>
    <property type="match status" value="1"/>
</dbReference>
<feature type="domain" description="PHD-type" evidence="9">
    <location>
        <begin position="349"/>
        <end position="401"/>
    </location>
</feature>
<dbReference type="PANTHER" id="PTHR45838">
    <property type="entry name" value="HISTONE-LYSINE-N-METHYLTRANSFERASE 2 KMT2 FAMILY MEMBER"/>
    <property type="match status" value="1"/>
</dbReference>
<organism evidence="11 12">
    <name type="scientific">Planoprotostelium fungivorum</name>
    <dbReference type="NCBI Taxonomy" id="1890364"/>
    <lineage>
        <taxon>Eukaryota</taxon>
        <taxon>Amoebozoa</taxon>
        <taxon>Evosea</taxon>
        <taxon>Variosea</taxon>
        <taxon>Cavosteliida</taxon>
        <taxon>Cavosteliaceae</taxon>
        <taxon>Planoprotostelium</taxon>
    </lineage>
</organism>
<dbReference type="FunCoup" id="A0A2P6NBE0">
    <property type="interactions" value="81"/>
</dbReference>
<evidence type="ECO:0000256" key="8">
    <source>
        <dbReference type="SAM" id="MobiDB-lite"/>
    </source>
</evidence>